<sequence length="194" mass="21290">MLMIVITGVLLVSILYLARQSGVQLVQNPNRYLSADPSSPNQPIHQKPALYQVAFAVYGNDLIPTLLALATVSVLVIASLTAFIGFPIGASAIADRHYLPHRLRSVDSTGLYSNGVILLGVISVLFTVLFAADVFALIQLYVVGMCTSMLLTQVAVVRFRLRKLRITLKPSARRKLARDITVSAVGWWSPPWCW</sequence>
<reference evidence="6 7" key="1">
    <citation type="submission" date="2016-10" db="EMBL/GenBank/DDBJ databases">
        <title>Genome sequence of Rothia aeria strain JCM11412.</title>
        <authorList>
            <person name="Nambu T."/>
        </authorList>
    </citation>
    <scope>NUCLEOTIDE SEQUENCE [LARGE SCALE GENOMIC DNA]</scope>
    <source>
        <strain evidence="6 7">JCM 11412</strain>
    </source>
</reference>
<dbReference type="EMBL" id="AP017895">
    <property type="protein sequence ID" value="BAV88479.1"/>
    <property type="molecule type" value="Genomic_DNA"/>
</dbReference>
<feature type="transmembrane region" description="Helical" evidence="5">
    <location>
        <begin position="66"/>
        <end position="90"/>
    </location>
</feature>
<dbReference type="GO" id="GO:0016020">
    <property type="term" value="C:membrane"/>
    <property type="evidence" value="ECO:0007669"/>
    <property type="project" value="UniProtKB-SubCell"/>
</dbReference>
<proteinExistence type="predicted"/>
<name>A0A2Z5R4C1_9MICC</name>
<dbReference type="PANTHER" id="PTHR47704:SF1">
    <property type="entry name" value="POTASSIUM TRANSPORTER KIMA"/>
    <property type="match status" value="1"/>
</dbReference>
<evidence type="ECO:0000256" key="2">
    <source>
        <dbReference type="ARBA" id="ARBA00022692"/>
    </source>
</evidence>
<gene>
    <name evidence="6" type="ORF">RA11412_2180</name>
</gene>
<accession>A0A2Z5R4C1</accession>
<feature type="transmembrane region" description="Helical" evidence="5">
    <location>
        <begin position="138"/>
        <end position="159"/>
    </location>
</feature>
<evidence type="ECO:0000256" key="3">
    <source>
        <dbReference type="ARBA" id="ARBA00022989"/>
    </source>
</evidence>
<keyword evidence="3 5" id="KW-1133">Transmembrane helix</keyword>
<keyword evidence="4 5" id="KW-0472">Membrane</keyword>
<organism evidence="6 7">
    <name type="scientific">Rothia aeria</name>
    <dbReference type="NCBI Taxonomy" id="172042"/>
    <lineage>
        <taxon>Bacteria</taxon>
        <taxon>Bacillati</taxon>
        <taxon>Actinomycetota</taxon>
        <taxon>Actinomycetes</taxon>
        <taxon>Micrococcales</taxon>
        <taxon>Micrococcaceae</taxon>
        <taxon>Rothia</taxon>
    </lineage>
</organism>
<evidence type="ECO:0000256" key="4">
    <source>
        <dbReference type="ARBA" id="ARBA00023136"/>
    </source>
</evidence>
<dbReference type="PANTHER" id="PTHR47704">
    <property type="entry name" value="POTASSIUM TRANSPORTER KIMA"/>
    <property type="match status" value="1"/>
</dbReference>
<protein>
    <submittedName>
        <fullName evidence="6">Amino acid permease</fullName>
    </submittedName>
</protein>
<dbReference type="InterPro" id="IPR053153">
    <property type="entry name" value="APC_K+_Transporter"/>
</dbReference>
<comment type="subcellular location">
    <subcellularLocation>
        <location evidence="1">Membrane</location>
        <topology evidence="1">Multi-pass membrane protein</topology>
    </subcellularLocation>
</comment>
<evidence type="ECO:0000256" key="5">
    <source>
        <dbReference type="SAM" id="Phobius"/>
    </source>
</evidence>
<dbReference type="InterPro" id="IPR002293">
    <property type="entry name" value="AA/rel_permease1"/>
</dbReference>
<evidence type="ECO:0000313" key="6">
    <source>
        <dbReference type="EMBL" id="BAV88479.1"/>
    </source>
</evidence>
<evidence type="ECO:0000313" key="7">
    <source>
        <dbReference type="Proteomes" id="UP000250241"/>
    </source>
</evidence>
<keyword evidence="2 5" id="KW-0812">Transmembrane</keyword>
<dbReference type="Gene3D" id="1.20.1740.10">
    <property type="entry name" value="Amino acid/polyamine transporter I"/>
    <property type="match status" value="1"/>
</dbReference>
<dbReference type="KEGG" id="raj:RA11412_2180"/>
<feature type="transmembrane region" description="Helical" evidence="5">
    <location>
        <begin position="111"/>
        <end position="132"/>
    </location>
</feature>
<dbReference type="Pfam" id="PF13520">
    <property type="entry name" value="AA_permease_2"/>
    <property type="match status" value="1"/>
</dbReference>
<dbReference type="GO" id="GO:0022857">
    <property type="term" value="F:transmembrane transporter activity"/>
    <property type="evidence" value="ECO:0007669"/>
    <property type="project" value="InterPro"/>
</dbReference>
<keyword evidence="7" id="KW-1185">Reference proteome</keyword>
<dbReference type="AlphaFoldDB" id="A0A2Z5R4C1"/>
<dbReference type="Proteomes" id="UP000250241">
    <property type="component" value="Chromosome"/>
</dbReference>
<evidence type="ECO:0000256" key="1">
    <source>
        <dbReference type="ARBA" id="ARBA00004141"/>
    </source>
</evidence>